<dbReference type="Proteomes" id="UP000789860">
    <property type="component" value="Unassembled WGS sequence"/>
</dbReference>
<gene>
    <name evidence="1" type="ORF">SCALOS_LOCUS6123</name>
</gene>
<sequence length="159" mass="18695">MFQTKEQKELMKFARVVCLDGTHGMNHHKYHLFTLIIKHPIVGSGYPVAFLISEFKRTSTLMEWFDFLKHENEEWRPDIFMVDDAGEEIRSSQDSFPDSSVFLCHFHVLRSWRRKLGHKRGTNNDLSKEKVWGDLWRLLKVEGWSDADARAEIANTINS</sequence>
<organism evidence="1 2">
    <name type="scientific">Scutellospora calospora</name>
    <dbReference type="NCBI Taxonomy" id="85575"/>
    <lineage>
        <taxon>Eukaryota</taxon>
        <taxon>Fungi</taxon>
        <taxon>Fungi incertae sedis</taxon>
        <taxon>Mucoromycota</taxon>
        <taxon>Glomeromycotina</taxon>
        <taxon>Glomeromycetes</taxon>
        <taxon>Diversisporales</taxon>
        <taxon>Gigasporaceae</taxon>
        <taxon>Scutellospora</taxon>
    </lineage>
</organism>
<protein>
    <submittedName>
        <fullName evidence="1">6134_t:CDS:1</fullName>
    </submittedName>
</protein>
<comment type="caution">
    <text evidence="1">The sequence shown here is derived from an EMBL/GenBank/DDBJ whole genome shotgun (WGS) entry which is preliminary data.</text>
</comment>
<accession>A0ACA9MCC3</accession>
<evidence type="ECO:0000313" key="1">
    <source>
        <dbReference type="EMBL" id="CAG8578788.1"/>
    </source>
</evidence>
<proteinExistence type="predicted"/>
<evidence type="ECO:0000313" key="2">
    <source>
        <dbReference type="Proteomes" id="UP000789860"/>
    </source>
</evidence>
<name>A0ACA9MCC3_9GLOM</name>
<reference evidence="1" key="1">
    <citation type="submission" date="2021-06" db="EMBL/GenBank/DDBJ databases">
        <authorList>
            <person name="Kallberg Y."/>
            <person name="Tangrot J."/>
            <person name="Rosling A."/>
        </authorList>
    </citation>
    <scope>NUCLEOTIDE SEQUENCE</scope>
    <source>
        <strain evidence="1">AU212A</strain>
    </source>
</reference>
<keyword evidence="2" id="KW-1185">Reference proteome</keyword>
<dbReference type="EMBL" id="CAJVPM010011122">
    <property type="protein sequence ID" value="CAG8578788.1"/>
    <property type="molecule type" value="Genomic_DNA"/>
</dbReference>